<evidence type="ECO:0000259" key="5">
    <source>
        <dbReference type="Pfam" id="PF25151"/>
    </source>
</evidence>
<feature type="domain" description="tRNA (32-2'-O)-methyltransferase regulator THADA-like C-terminal TPR repeats region" evidence="5">
    <location>
        <begin position="1466"/>
        <end position="1617"/>
    </location>
</feature>
<gene>
    <name evidence="6" type="ORF">KI387_039846</name>
</gene>
<evidence type="ECO:0000313" key="7">
    <source>
        <dbReference type="Proteomes" id="UP000824469"/>
    </source>
</evidence>
<feature type="domain" description="DUF2428" evidence="3">
    <location>
        <begin position="1116"/>
        <end position="1464"/>
    </location>
</feature>
<dbReference type="InterPro" id="IPR016024">
    <property type="entry name" value="ARM-type_fold"/>
</dbReference>
<evidence type="ECO:0000259" key="3">
    <source>
        <dbReference type="Pfam" id="PF10350"/>
    </source>
</evidence>
<dbReference type="InterPro" id="IPR056843">
    <property type="entry name" value="THADA-like_TPR"/>
</dbReference>
<dbReference type="GO" id="GO:0005829">
    <property type="term" value="C:cytosol"/>
    <property type="evidence" value="ECO:0007669"/>
    <property type="project" value="TreeGrafter"/>
</dbReference>
<dbReference type="Pfam" id="PF10350">
    <property type="entry name" value="DUF2428"/>
    <property type="match status" value="1"/>
</dbReference>
<protein>
    <recommendedName>
        <fullName evidence="8">DUF2428 domain-containing protein</fullName>
    </recommendedName>
</protein>
<name>A0AA38FB67_TAXCH</name>
<dbReference type="InterPro" id="IPR051954">
    <property type="entry name" value="tRNA_methyltransferase_THADA"/>
</dbReference>
<accession>A0AA38FB67</accession>
<dbReference type="PANTHER" id="PTHR14387:SF0">
    <property type="entry name" value="DUF2428 DOMAIN-CONTAINING PROTEIN"/>
    <property type="match status" value="1"/>
</dbReference>
<feature type="non-terminal residue" evidence="6">
    <location>
        <position position="1"/>
    </location>
</feature>
<dbReference type="Proteomes" id="UP000824469">
    <property type="component" value="Unassembled WGS sequence"/>
</dbReference>
<proteinExistence type="inferred from homology"/>
<feature type="domain" description="tRNA (32-2'-O)-methyltransferase regulator THADA-like TPR repeats region" evidence="4">
    <location>
        <begin position="605"/>
        <end position="951"/>
    </location>
</feature>
<sequence length="1626" mass="181853">MSAKWRALQRRHQWTYDSVVLPSSYIEALRSLPPPIAKLKFFDQLCKLSALTSIHSQVTEFKKVVAAFSELVADSDTDEYLHAAMPFFLEILFEENSLPLHRSLLSVFCHNFPVTHHSLVKDCFELLCKEYGLTGRKCRRFGLASVATSILSLPKAGFLKVVAEQCSTIMALNVCNGLQSVLKEANNGGHPSPATMEQCQDAMSSLYYLLQQFPHKFAPQAIHGVSTPFSCPLYEGQTFYEIVVNTILDVLKTSVFSRDCMLAAGVSFCAAAQIIAHPQLVLLVSNTIFQQPGIKFAIVTSGQGIVESCDPGCLEAVVMKFYERDLASEVEHFTEYGKLCLLRGMLTSIPRSVLNTNLLLFGKDTSMGGNTEDQRIWTILFDGILPFLCNLCESSVDSHFNFHAVTALQICLQQIKASVLSHLPTIAKGEMDNASKIHGIAVKAYYPFTEIMVSRILKIIWNNWEDPLNQTVKQAQVMFELLIDVQPLFSQNSKQTSVEMNAKAELEEENDASRAFLHKIASELLLAGGHRKGRYVPLAILSRRLGANNLLSMSPNLLFETVQAYIDDDVCCSATSFLKCFLDRLREDCRSSESEIEEGFRAFRRLWIPPIISGLVSGLAKLRSNLNTYALPVALQIDGDGIFPMLGFIFNGETLMNDKLSWHELDGAVGLPGSLTADQNVAASISLLKVARSLALIEGDIDWYHHPSELSDNNNGLAQEDLEGLAVVHVKGMEVHVPVEWLKLALTHIDDSLRIEAAELLFLNPKTSSLVSILELNLMRIAIPLNMRCSSTGFRMKWTSLFKKYFSRVRTAIERQMKQAVHKVHVNFSCRESQEGQGIGCSLMTNYSKNENKTILESGVRELDQFMKWLSRLLVFSLYPSAPYERRSMAMELFLVMIDIWHVDQPPKQDNSHYALSSPRGSCYYPYDEGLILEDSTLVVVGAIVDSWDRLRENAFRILLQFPTPLPGISNKMKVIEVIVWAKSLVRSPRVRESDAGALTLRLIFRKYVQDLGWIVKIAEDYVSECQLFGSLGNGVIETKRSDSHAYKLGTPVVEYIQSLIDWLNMGIEEGEKDLVKACEHSFVHGILLTLRYTIEELDWISTATQASASLLQLAIERLLGLVVRVTSMALWVVSSDALSMPENMESLIEDVHLRTQSLPDDVKKKESANAMQEDDGKDIEAVGPVDQVVMVGCWLAMKEVSLLLGTLTRKVPLPGCISGFVDRFQAGSEIGQLVENSKKIGSFSVMLDVKQLETIGEHFLKVLLVMKHNGAIDKTRAGFTALCNRLLCSSDPRVNQMPETWMKQLMERTIAKGQTVDDLLRRSAGIPAAFIALFLAEPEGTPKKLLPSAMRWLINLAKSILSRSDNLHENLVSNCDSLRLDGENKSWSTESEPSLFFLGTRHVEAEISQSFSKQRDEGVVPTVHAFNVLKVAFHDKNLSTDTSGFCAEALIITICSFSSHYWEVRNSATLAFTALVHRMIGFLNEHKRESARHAMTGFEFFHRYPTLHPFLLEELHDATKQLEEGVSQSWRNHKLGQSIHPSLAPVLIILSRLKPSIISSGTEEWLNPSAFISYIRRCATQRNLRVRILASKALAPLVSRENLLNILLDIASGLPKADTQMAQNE</sequence>
<dbReference type="OMA" id="MNSTAPE"/>
<dbReference type="SUPFAM" id="SSF48371">
    <property type="entry name" value="ARM repeat"/>
    <property type="match status" value="1"/>
</dbReference>
<dbReference type="Pfam" id="PF25151">
    <property type="entry name" value="TPR_Trm732_C"/>
    <property type="match status" value="1"/>
</dbReference>
<dbReference type="PANTHER" id="PTHR14387">
    <property type="entry name" value="THADA/DEATH RECEPTOR INTERACTING PROTEIN"/>
    <property type="match status" value="1"/>
</dbReference>
<dbReference type="InterPro" id="IPR056842">
    <property type="entry name" value="THADA-like_TPR_C"/>
</dbReference>
<comment type="similarity">
    <text evidence="1">Belongs to the THADA family.</text>
</comment>
<keyword evidence="2" id="KW-0819">tRNA processing</keyword>
<dbReference type="InterPro" id="IPR019442">
    <property type="entry name" value="THADA/TRM732_DUF2428"/>
</dbReference>
<evidence type="ECO:0000256" key="2">
    <source>
        <dbReference type="ARBA" id="ARBA00022694"/>
    </source>
</evidence>
<comment type="caution">
    <text evidence="6">The sequence shown here is derived from an EMBL/GenBank/DDBJ whole genome shotgun (WGS) entry which is preliminary data.</text>
</comment>
<dbReference type="Pfam" id="PF25150">
    <property type="entry name" value="TPR_Trm732"/>
    <property type="match status" value="1"/>
</dbReference>
<evidence type="ECO:0008006" key="8">
    <source>
        <dbReference type="Google" id="ProtNLM"/>
    </source>
</evidence>
<keyword evidence="7" id="KW-1185">Reference proteome</keyword>
<evidence type="ECO:0000259" key="4">
    <source>
        <dbReference type="Pfam" id="PF25150"/>
    </source>
</evidence>
<dbReference type="EMBL" id="JAHRHJ020000011">
    <property type="protein sequence ID" value="KAH9296258.1"/>
    <property type="molecule type" value="Genomic_DNA"/>
</dbReference>
<reference evidence="6 7" key="1">
    <citation type="journal article" date="2021" name="Nat. Plants">
        <title>The Taxus genome provides insights into paclitaxel biosynthesis.</title>
        <authorList>
            <person name="Xiong X."/>
            <person name="Gou J."/>
            <person name="Liao Q."/>
            <person name="Li Y."/>
            <person name="Zhou Q."/>
            <person name="Bi G."/>
            <person name="Li C."/>
            <person name="Du R."/>
            <person name="Wang X."/>
            <person name="Sun T."/>
            <person name="Guo L."/>
            <person name="Liang H."/>
            <person name="Lu P."/>
            <person name="Wu Y."/>
            <person name="Zhang Z."/>
            <person name="Ro D.K."/>
            <person name="Shang Y."/>
            <person name="Huang S."/>
            <person name="Yan J."/>
        </authorList>
    </citation>
    <scope>NUCLEOTIDE SEQUENCE [LARGE SCALE GENOMIC DNA]</scope>
    <source>
        <strain evidence="6">Ta-2019</strain>
    </source>
</reference>
<organism evidence="6 7">
    <name type="scientific">Taxus chinensis</name>
    <name type="common">Chinese yew</name>
    <name type="synonym">Taxus wallichiana var. chinensis</name>
    <dbReference type="NCBI Taxonomy" id="29808"/>
    <lineage>
        <taxon>Eukaryota</taxon>
        <taxon>Viridiplantae</taxon>
        <taxon>Streptophyta</taxon>
        <taxon>Embryophyta</taxon>
        <taxon>Tracheophyta</taxon>
        <taxon>Spermatophyta</taxon>
        <taxon>Pinopsida</taxon>
        <taxon>Pinidae</taxon>
        <taxon>Conifers II</taxon>
        <taxon>Cupressales</taxon>
        <taxon>Taxaceae</taxon>
        <taxon>Taxus</taxon>
    </lineage>
</organism>
<dbReference type="GO" id="GO:0030488">
    <property type="term" value="P:tRNA methylation"/>
    <property type="evidence" value="ECO:0007669"/>
    <property type="project" value="TreeGrafter"/>
</dbReference>
<evidence type="ECO:0000256" key="1">
    <source>
        <dbReference type="ARBA" id="ARBA00010409"/>
    </source>
</evidence>
<evidence type="ECO:0000313" key="6">
    <source>
        <dbReference type="EMBL" id="KAH9296258.1"/>
    </source>
</evidence>